<reference evidence="5 6" key="1">
    <citation type="submission" date="2013-06" db="EMBL/GenBank/DDBJ databases">
        <title>Rumen cellulosomics: divergent fiber-degrading strategies revealed by comparative genome-wide analysis of six Ruminococcal strains.</title>
        <authorList>
            <person name="Dassa B."/>
            <person name="Borovok I."/>
            <person name="Lamed R."/>
            <person name="Flint H."/>
            <person name="Yeoman C.J."/>
            <person name="White B."/>
            <person name="Bayer E.A."/>
        </authorList>
    </citation>
    <scope>NUCLEOTIDE SEQUENCE [LARGE SCALE GENOMIC DNA]</scope>
    <source>
        <strain evidence="5 6">SY3</strain>
    </source>
</reference>
<sequence>MEKDGVRLPEYSVLMSVYKGEKPEFLRECIDSMLEQTFAPDDFVLVCDGPLTKELDNVISEYEHKHECFRVLRLPENMGVGYCANEGLKMCRNEYIVKMDSDDIALPERCELSMYMMAKHPGVDMLGAYISEFDSDTGEEIAVRKTPTGDSAIRKYARRRNPFNNPTLVYKKSWVEKIGGYTTVRRCEDYDFVVRMLAAGAVGRNIPKVLVRYRVNGGNYDRRRNWANTRSFIAVRWKIYRSGFSGLWDFTVTTAAQLVMFLLPSSLTGRFYKKLLR</sequence>
<evidence type="ECO:0000313" key="6">
    <source>
        <dbReference type="Proteomes" id="UP000021369"/>
    </source>
</evidence>
<dbReference type="RefSeq" id="WP_024857549.1">
    <property type="nucleotide sequence ID" value="NZ_JEOB01000002.1"/>
</dbReference>
<dbReference type="InterPro" id="IPR001173">
    <property type="entry name" value="Glyco_trans_2-like"/>
</dbReference>
<gene>
    <name evidence="5" type="ORF">RASY3_07450</name>
</gene>
<dbReference type="InterPro" id="IPR029044">
    <property type="entry name" value="Nucleotide-diphossugar_trans"/>
</dbReference>
<dbReference type="PANTHER" id="PTHR43685:SF5">
    <property type="entry name" value="GLYCOSYLTRANSFERASE EPSE-RELATED"/>
    <property type="match status" value="1"/>
</dbReference>
<dbReference type="PANTHER" id="PTHR43685">
    <property type="entry name" value="GLYCOSYLTRANSFERASE"/>
    <property type="match status" value="1"/>
</dbReference>
<evidence type="ECO:0000256" key="3">
    <source>
        <dbReference type="ARBA" id="ARBA00022679"/>
    </source>
</evidence>
<dbReference type="Pfam" id="PF00535">
    <property type="entry name" value="Glycos_transf_2"/>
    <property type="match status" value="1"/>
</dbReference>
<proteinExistence type="inferred from homology"/>
<name>A0A011WRM8_RUMAL</name>
<comment type="similarity">
    <text evidence="1">Belongs to the glycosyltransferase 2 family.</text>
</comment>
<dbReference type="PATRIC" id="fig|1341156.4.peg.1904"/>
<dbReference type="SUPFAM" id="SSF53448">
    <property type="entry name" value="Nucleotide-diphospho-sugar transferases"/>
    <property type="match status" value="1"/>
</dbReference>
<evidence type="ECO:0000313" key="5">
    <source>
        <dbReference type="EMBL" id="EXM39655.1"/>
    </source>
</evidence>
<protein>
    <submittedName>
        <fullName evidence="5">Family 2 glycosyl transferase</fullName>
    </submittedName>
</protein>
<keyword evidence="2" id="KW-0328">Glycosyltransferase</keyword>
<dbReference type="Proteomes" id="UP000021369">
    <property type="component" value="Unassembled WGS sequence"/>
</dbReference>
<organism evidence="5 6">
    <name type="scientific">Ruminococcus albus SY3</name>
    <dbReference type="NCBI Taxonomy" id="1341156"/>
    <lineage>
        <taxon>Bacteria</taxon>
        <taxon>Bacillati</taxon>
        <taxon>Bacillota</taxon>
        <taxon>Clostridia</taxon>
        <taxon>Eubacteriales</taxon>
        <taxon>Oscillospiraceae</taxon>
        <taxon>Ruminococcus</taxon>
    </lineage>
</organism>
<dbReference type="OrthoDB" id="9815829at2"/>
<dbReference type="Gene3D" id="3.90.550.10">
    <property type="entry name" value="Spore Coat Polysaccharide Biosynthesis Protein SpsA, Chain A"/>
    <property type="match status" value="1"/>
</dbReference>
<dbReference type="GO" id="GO:0016757">
    <property type="term" value="F:glycosyltransferase activity"/>
    <property type="evidence" value="ECO:0007669"/>
    <property type="project" value="UniProtKB-KW"/>
</dbReference>
<feature type="domain" description="Glycosyltransferase 2-like" evidence="4">
    <location>
        <begin position="12"/>
        <end position="144"/>
    </location>
</feature>
<keyword evidence="3 5" id="KW-0808">Transferase</keyword>
<dbReference type="EMBL" id="JEOB01000002">
    <property type="protein sequence ID" value="EXM39655.1"/>
    <property type="molecule type" value="Genomic_DNA"/>
</dbReference>
<evidence type="ECO:0000256" key="1">
    <source>
        <dbReference type="ARBA" id="ARBA00006739"/>
    </source>
</evidence>
<evidence type="ECO:0000256" key="2">
    <source>
        <dbReference type="ARBA" id="ARBA00022676"/>
    </source>
</evidence>
<accession>A0A011WRM8</accession>
<keyword evidence="6" id="KW-1185">Reference proteome</keyword>
<dbReference type="AlphaFoldDB" id="A0A011WRM8"/>
<evidence type="ECO:0000259" key="4">
    <source>
        <dbReference type="Pfam" id="PF00535"/>
    </source>
</evidence>
<comment type="caution">
    <text evidence="5">The sequence shown here is derived from an EMBL/GenBank/DDBJ whole genome shotgun (WGS) entry which is preliminary data.</text>
</comment>
<dbReference type="InterPro" id="IPR050834">
    <property type="entry name" value="Glycosyltransf_2"/>
</dbReference>